<comment type="caution">
    <text evidence="2">The sequence shown here is derived from an EMBL/GenBank/DDBJ whole genome shotgun (WGS) entry which is preliminary data.</text>
</comment>
<evidence type="ECO:0000256" key="1">
    <source>
        <dbReference type="SAM" id="MobiDB-lite"/>
    </source>
</evidence>
<name>A0A699R3E0_TANCI</name>
<dbReference type="AlphaFoldDB" id="A0A699R3E0"/>
<feature type="compositionally biased region" description="Basic and acidic residues" evidence="1">
    <location>
        <begin position="36"/>
        <end position="48"/>
    </location>
</feature>
<accession>A0A699R3E0</accession>
<feature type="non-terminal residue" evidence="2">
    <location>
        <position position="1"/>
    </location>
</feature>
<feature type="compositionally biased region" description="Low complexity" evidence="1">
    <location>
        <begin position="23"/>
        <end position="35"/>
    </location>
</feature>
<organism evidence="2">
    <name type="scientific">Tanacetum cinerariifolium</name>
    <name type="common">Dalmatian daisy</name>
    <name type="synonym">Chrysanthemum cinerariifolium</name>
    <dbReference type="NCBI Taxonomy" id="118510"/>
    <lineage>
        <taxon>Eukaryota</taxon>
        <taxon>Viridiplantae</taxon>
        <taxon>Streptophyta</taxon>
        <taxon>Embryophyta</taxon>
        <taxon>Tracheophyta</taxon>
        <taxon>Spermatophyta</taxon>
        <taxon>Magnoliopsida</taxon>
        <taxon>eudicotyledons</taxon>
        <taxon>Gunneridae</taxon>
        <taxon>Pentapetalae</taxon>
        <taxon>asterids</taxon>
        <taxon>campanulids</taxon>
        <taxon>Asterales</taxon>
        <taxon>Asteraceae</taxon>
        <taxon>Asteroideae</taxon>
        <taxon>Anthemideae</taxon>
        <taxon>Anthemidinae</taxon>
        <taxon>Tanacetum</taxon>
    </lineage>
</organism>
<dbReference type="EMBL" id="BKCJ011082061">
    <property type="protein sequence ID" value="GFC81959.1"/>
    <property type="molecule type" value="Genomic_DNA"/>
</dbReference>
<protein>
    <submittedName>
        <fullName evidence="2">Uncharacterized protein</fullName>
    </submittedName>
</protein>
<feature type="compositionally biased region" description="Pro residues" evidence="1">
    <location>
        <begin position="1"/>
        <end position="22"/>
    </location>
</feature>
<sequence length="141" mass="15898">EDVSEPTPPSPIPITTPPPPLQELPSTSQARQDSSSSRDYKVKTKGQEIRKEDEVKSVWVEKIKEGWDYSKVKSSADTVMDDQEDASKQRGIIANIDADKYVTLEEVEVEKNAEVENNTDVQGRLEESQAKVYHIDLEHTD</sequence>
<feature type="non-terminal residue" evidence="2">
    <location>
        <position position="141"/>
    </location>
</feature>
<feature type="region of interest" description="Disordered" evidence="1">
    <location>
        <begin position="1"/>
        <end position="48"/>
    </location>
</feature>
<evidence type="ECO:0000313" key="2">
    <source>
        <dbReference type="EMBL" id="GFC81959.1"/>
    </source>
</evidence>
<proteinExistence type="predicted"/>
<reference evidence="2" key="1">
    <citation type="journal article" date="2019" name="Sci. Rep.">
        <title>Draft genome of Tanacetum cinerariifolium, the natural source of mosquito coil.</title>
        <authorList>
            <person name="Yamashiro T."/>
            <person name="Shiraishi A."/>
            <person name="Satake H."/>
            <person name="Nakayama K."/>
        </authorList>
    </citation>
    <scope>NUCLEOTIDE SEQUENCE</scope>
</reference>
<gene>
    <name evidence="2" type="ORF">Tci_853929</name>
</gene>